<dbReference type="EC" id="2.3.2.27" evidence="4"/>
<dbReference type="EMBL" id="LR024463">
    <property type="protein sequence ID" value="SVE94082.1"/>
    <property type="molecule type" value="mRNA"/>
</dbReference>
<dbReference type="SMART" id="SM00355">
    <property type="entry name" value="ZnF_C2H2"/>
    <property type="match status" value="5"/>
</dbReference>
<dbReference type="PROSITE" id="PS50089">
    <property type="entry name" value="ZF_RING_2"/>
    <property type="match status" value="1"/>
</dbReference>
<evidence type="ECO:0000259" key="14">
    <source>
        <dbReference type="PROSITE" id="PS50089"/>
    </source>
</evidence>
<dbReference type="Pfam" id="PF25447">
    <property type="entry name" value="RING_ZNF598"/>
    <property type="match status" value="1"/>
</dbReference>
<evidence type="ECO:0000256" key="1">
    <source>
        <dbReference type="ARBA" id="ARBA00000900"/>
    </source>
</evidence>
<dbReference type="InterPro" id="IPR057634">
    <property type="entry name" value="PAH_ZNF598/HEL2"/>
</dbReference>
<organism evidence="15">
    <name type="scientific">Simocephalus serrulatus</name>
    <dbReference type="NCBI Taxonomy" id="117539"/>
    <lineage>
        <taxon>Eukaryota</taxon>
        <taxon>Metazoa</taxon>
        <taxon>Ecdysozoa</taxon>
        <taxon>Arthropoda</taxon>
        <taxon>Crustacea</taxon>
        <taxon>Branchiopoda</taxon>
        <taxon>Diplostraca</taxon>
        <taxon>Cladocera</taxon>
        <taxon>Anomopoda</taxon>
        <taxon>Daphniidae</taxon>
        <taxon>Simocephalus</taxon>
    </lineage>
</organism>
<evidence type="ECO:0000256" key="10">
    <source>
        <dbReference type="ARBA" id="ARBA00022833"/>
    </source>
</evidence>
<feature type="region of interest" description="Disordered" evidence="13">
    <location>
        <begin position="544"/>
        <end position="610"/>
    </location>
</feature>
<dbReference type="InterPro" id="IPR056437">
    <property type="entry name" value="Znf-C2H2_ZNF598/HEL2"/>
</dbReference>
<comment type="pathway">
    <text evidence="3">Protein modification; protein ubiquitination.</text>
</comment>
<feature type="compositionally biased region" description="Polar residues" evidence="13">
    <location>
        <begin position="466"/>
        <end position="478"/>
    </location>
</feature>
<dbReference type="PANTHER" id="PTHR22938">
    <property type="entry name" value="ZINC FINGER PROTEIN 598"/>
    <property type="match status" value="1"/>
</dbReference>
<keyword evidence="6" id="KW-0597">Phosphoprotein</keyword>
<evidence type="ECO:0000256" key="7">
    <source>
        <dbReference type="ARBA" id="ARBA00022679"/>
    </source>
</evidence>
<comment type="similarity">
    <text evidence="11">Belongs to the ZNF598/HEL2 family.</text>
</comment>
<evidence type="ECO:0000313" key="15">
    <source>
        <dbReference type="EMBL" id="SVE94082.1"/>
    </source>
</evidence>
<name>A0A4Y7NLK9_9CRUS</name>
<dbReference type="GO" id="GO:0072344">
    <property type="term" value="P:rescue of stalled ribosome"/>
    <property type="evidence" value="ECO:0007669"/>
    <property type="project" value="InterPro"/>
</dbReference>
<dbReference type="InterPro" id="IPR001841">
    <property type="entry name" value="Znf_RING"/>
</dbReference>
<dbReference type="InterPro" id="IPR013083">
    <property type="entry name" value="Znf_RING/FYVE/PHD"/>
</dbReference>
<keyword evidence="9 12" id="KW-0863">Zinc-finger</keyword>
<dbReference type="Pfam" id="PF23202">
    <property type="entry name" value="PAH_ZNF598"/>
    <property type="match status" value="1"/>
</dbReference>
<evidence type="ECO:0000256" key="2">
    <source>
        <dbReference type="ARBA" id="ARBA00004496"/>
    </source>
</evidence>
<evidence type="ECO:0000256" key="11">
    <source>
        <dbReference type="ARBA" id="ARBA00035113"/>
    </source>
</evidence>
<comment type="subcellular location">
    <subcellularLocation>
        <location evidence="2">Cytoplasm</location>
    </subcellularLocation>
</comment>
<keyword evidence="10" id="KW-0862">Zinc</keyword>
<feature type="compositionally biased region" description="Polar residues" evidence="13">
    <location>
        <begin position="704"/>
        <end position="713"/>
    </location>
</feature>
<evidence type="ECO:0000256" key="6">
    <source>
        <dbReference type="ARBA" id="ARBA00022553"/>
    </source>
</evidence>
<sequence length="876" mass="98141">MMNSSFKKSDTVGEGSDNACPVCFKDVEIFSIGVCDHPICHECSTRMRVLCKEDACPICRQDLNKVAFVKDVKPFQLLTFNVYPADKKTRIYFENSSIQEVFEKLLVHVCHICPLKPSYSSLQTLKDHLRKEHEMFFCDLCVENLKIFSQERRAYTRQELALHRRKGDPDNTSHRGHPLCNFCDRRYVDADELFRHLRRDHYFCHFCDADGLNQYYCNYEDLREHFRDAHFLCEEGECKEEKFTRVFRTEIDIRAHRAQTHSQSLGKAAVKQARTLELEFTLAPRPGENKGRIGRRVGTRPSENQDCNSSINMELPATRLPVVSSSAVGADIGNPKEFPSLSTSSESVINSRANGTDSLAQKIAKNNRFTVKNIVGSQDHDEFPSLVAGAQPSQIQELLVLDERKLNEKSTGPKHSVHIRVGPHDSGNDVLMSEGPSVARVTRVSSTQNIHVQPNRDLRLENFPSLSRASSNAEQPNLKSGWIKKDLLKPTKNTQVKTSFPGKNAPPSVDDYPVLVSPSSCEPSELGVWATSKESAVNLNGKKPASVVPKVEPWSEPSKLNSKKKKSSSKSASKDSTEAISFSNGTKKKTSDMHVGKLNSPHPPEISKNQFRKTKFDDALTAMCALEPQTSIGSKVTMIKPQQLTKPVESNGAKPKTQGNSVNLCQSEFPVLGSSTSNMTPFIENSKHDRSQIARVEKPSKITFTSSSGQSFPISPPATTTNATTNSNRPFLQPPDFCERNQQLISTVMDLLCNQKKKIEKFRTISTQFRSGQLDPKEYYLNCLDVMGEDCFLALFPELISLLPDIAKQQQLLKVHRSEIRMKGSLAEAEPYVICATCGQVLAPFDLKHHLTNHNLETHFPSLGTIANGDITWNKR</sequence>
<dbReference type="InterPro" id="IPR059042">
    <property type="entry name" value="Znf_C2H2_ZNF598"/>
</dbReference>
<dbReference type="GO" id="GO:0008270">
    <property type="term" value="F:zinc ion binding"/>
    <property type="evidence" value="ECO:0007669"/>
    <property type="project" value="UniProtKB-KW"/>
</dbReference>
<gene>
    <name evidence="15" type="primary">EOG090X01BP</name>
</gene>
<dbReference type="PANTHER" id="PTHR22938:SF0">
    <property type="entry name" value="E3 UBIQUITIN-PROTEIN LIGASE ZNF598"/>
    <property type="match status" value="1"/>
</dbReference>
<evidence type="ECO:0000256" key="3">
    <source>
        <dbReference type="ARBA" id="ARBA00004906"/>
    </source>
</evidence>
<feature type="region of interest" description="Disordered" evidence="13">
    <location>
        <begin position="285"/>
        <end position="309"/>
    </location>
</feature>
<dbReference type="Pfam" id="PF23230">
    <property type="entry name" value="zf-C2H2_13"/>
    <property type="match status" value="1"/>
</dbReference>
<evidence type="ECO:0000256" key="8">
    <source>
        <dbReference type="ARBA" id="ARBA00022723"/>
    </source>
</evidence>
<dbReference type="PROSITE" id="PS00028">
    <property type="entry name" value="ZINC_FINGER_C2H2_1"/>
    <property type="match status" value="1"/>
</dbReference>
<dbReference type="InterPro" id="IPR013087">
    <property type="entry name" value="Znf_C2H2_type"/>
</dbReference>
<accession>A0A4Y7NLK9</accession>
<feature type="region of interest" description="Disordered" evidence="13">
    <location>
        <begin position="408"/>
        <end position="433"/>
    </location>
</feature>
<dbReference type="GO" id="GO:0005737">
    <property type="term" value="C:cytoplasm"/>
    <property type="evidence" value="ECO:0007669"/>
    <property type="project" value="UniProtKB-SubCell"/>
</dbReference>
<dbReference type="InterPro" id="IPR041888">
    <property type="entry name" value="RING-HC_ZNF598/HEL2"/>
</dbReference>
<feature type="domain" description="RING-type" evidence="14">
    <location>
        <begin position="20"/>
        <end position="60"/>
    </location>
</feature>
<keyword evidence="7" id="KW-0808">Transferase</keyword>
<dbReference type="InterPro" id="IPR044288">
    <property type="entry name" value="ZNF598/HEL2"/>
</dbReference>
<dbReference type="GO" id="GO:0043022">
    <property type="term" value="F:ribosome binding"/>
    <property type="evidence" value="ECO:0007669"/>
    <property type="project" value="TreeGrafter"/>
</dbReference>
<dbReference type="Pfam" id="PF23208">
    <property type="entry name" value="zf_C2H2_ZNF598"/>
    <property type="match status" value="1"/>
</dbReference>
<evidence type="ECO:0000256" key="4">
    <source>
        <dbReference type="ARBA" id="ARBA00012483"/>
    </source>
</evidence>
<keyword evidence="8" id="KW-0479">Metal-binding</keyword>
<dbReference type="SUPFAM" id="SSF57850">
    <property type="entry name" value="RING/U-box"/>
    <property type="match status" value="1"/>
</dbReference>
<evidence type="ECO:0000256" key="12">
    <source>
        <dbReference type="PROSITE-ProRule" id="PRU00175"/>
    </source>
</evidence>
<evidence type="ECO:0000256" key="13">
    <source>
        <dbReference type="SAM" id="MobiDB-lite"/>
    </source>
</evidence>
<feature type="region of interest" description="Disordered" evidence="13">
    <location>
        <begin position="466"/>
        <end position="511"/>
    </location>
</feature>
<evidence type="ECO:0000256" key="5">
    <source>
        <dbReference type="ARBA" id="ARBA00022490"/>
    </source>
</evidence>
<feature type="compositionally biased region" description="Low complexity" evidence="13">
    <location>
        <begin position="717"/>
        <end position="728"/>
    </location>
</feature>
<dbReference type="Gene3D" id="3.30.40.10">
    <property type="entry name" value="Zinc/RING finger domain, C3HC4 (zinc finger)"/>
    <property type="match status" value="1"/>
</dbReference>
<dbReference type="GO" id="GO:0016567">
    <property type="term" value="P:protein ubiquitination"/>
    <property type="evidence" value="ECO:0007669"/>
    <property type="project" value="TreeGrafter"/>
</dbReference>
<protein>
    <recommendedName>
        <fullName evidence="4">RING-type E3 ubiquitin transferase</fullName>
        <ecNumber evidence="4">2.3.2.27</ecNumber>
    </recommendedName>
</protein>
<keyword evidence="5" id="KW-0963">Cytoplasm</keyword>
<comment type="catalytic activity">
    <reaction evidence="1">
        <text>S-ubiquitinyl-[E2 ubiquitin-conjugating enzyme]-L-cysteine + [acceptor protein]-L-lysine = [E2 ubiquitin-conjugating enzyme]-L-cysteine + N(6)-ubiquitinyl-[acceptor protein]-L-lysine.</text>
        <dbReference type="EC" id="2.3.2.27"/>
    </reaction>
</comment>
<dbReference type="CDD" id="cd16615">
    <property type="entry name" value="RING-HC_ZNF598"/>
    <property type="match status" value="1"/>
</dbReference>
<dbReference type="AlphaFoldDB" id="A0A4Y7NLK9"/>
<dbReference type="GO" id="GO:0061630">
    <property type="term" value="F:ubiquitin protein ligase activity"/>
    <property type="evidence" value="ECO:0007669"/>
    <property type="project" value="UniProtKB-EC"/>
</dbReference>
<evidence type="ECO:0000256" key="9">
    <source>
        <dbReference type="ARBA" id="ARBA00022771"/>
    </source>
</evidence>
<proteinExistence type="evidence at transcript level"/>
<reference evidence="15" key="1">
    <citation type="submission" date="2018-08" db="EMBL/GenBank/DDBJ databases">
        <authorList>
            <person name="Cornetti L."/>
        </authorList>
    </citation>
    <scope>NUCLEOTIDE SEQUENCE</scope>
    <source>
        <strain evidence="15">OM-SAIQ-clone2</strain>
    </source>
</reference>
<feature type="region of interest" description="Disordered" evidence="13">
    <location>
        <begin position="704"/>
        <end position="733"/>
    </location>
</feature>